<sequence length="477" mass="53778">MRIRDENVFLHNKNSVPCVFQVIRVLKLLLFTVDFETECRDRYFFVSVQMPSPGSQLQFQAFGAGEAYPITAQHGEFCGCTVQTVLYCVVLGASYFACHKEIGFKCKLVMVNLKGGETSAIISKTCSLTFYHGLEEWSCIMFEKEGQHSEVMSAEKTAAVDYFLMSAIGRIVFRTAFGRPYATIKMVGLFQLKVSQFRETYLPSVQIANLPPVFFPFIPPAFSSQCEVNGISFKLDHKTFKYMREFIIGPYPLTQQLAHNQGYIMINDGQSLVRHAPLFITGYFITLQQFSGTFEILTRNAKTLEFAQSSARRCRFKTTELLVCSTHGVMTVLSDVTEAVLRADPARATLLDRNCKPRDFDETKVLFSFGLNTCGTRVKINKQFISYENEILFSMLYSSEIKPVITSVNQCPLGSDHKTPFLTNAHVGSDCVMLAVTVLEENSGVSSLILNARWIYELHVVLLNLTKDFVVSSELSF</sequence>
<dbReference type="PANTHER" id="PTHR47130:SF6">
    <property type="entry name" value="EGG ENVELOPE GLYCOPROTEIN-LIKE PRECURSOR"/>
    <property type="match status" value="1"/>
</dbReference>
<dbReference type="Proteomes" id="UP001501920">
    <property type="component" value="Chromosome 2"/>
</dbReference>
<dbReference type="PANTHER" id="PTHR47130">
    <property type="entry name" value="SI:DKEY-19B23.11-RELATED"/>
    <property type="match status" value="1"/>
</dbReference>
<feature type="domain" description="ZP-N" evidence="1">
    <location>
        <begin position="330"/>
        <end position="398"/>
    </location>
</feature>
<dbReference type="Gene3D" id="2.60.40.3210">
    <property type="entry name" value="Zona pellucida, ZP-N domain"/>
    <property type="match status" value="1"/>
</dbReference>
<evidence type="ECO:0000313" key="3">
    <source>
        <dbReference type="Proteomes" id="UP001501920"/>
    </source>
</evidence>
<dbReference type="Ensembl" id="ENSPNAT00000056797.1">
    <property type="protein sequence ID" value="ENSPNAP00000055414.1"/>
    <property type="gene ID" value="ENSPNAG00000035884.1"/>
</dbReference>
<evidence type="ECO:0000259" key="1">
    <source>
        <dbReference type="Pfam" id="PF23344"/>
    </source>
</evidence>
<dbReference type="AlphaFoldDB" id="A0AAR2JYY3"/>
<dbReference type="GeneTree" id="ENSGT00940000166283"/>
<reference evidence="2" key="2">
    <citation type="submission" date="2025-08" db="UniProtKB">
        <authorList>
            <consortium name="Ensembl"/>
        </authorList>
    </citation>
    <scope>IDENTIFICATION</scope>
</reference>
<dbReference type="InterPro" id="IPR055356">
    <property type="entry name" value="ZP-N"/>
</dbReference>
<evidence type="ECO:0000313" key="2">
    <source>
        <dbReference type="Ensembl" id="ENSPNAP00000055414.1"/>
    </source>
</evidence>
<keyword evidence="3" id="KW-1185">Reference proteome</keyword>
<reference evidence="2 3" key="1">
    <citation type="submission" date="2020-10" db="EMBL/GenBank/DDBJ databases">
        <title>Pygocentrus nattereri (red-bellied piranha) genome, fPygNat1, primary haplotype.</title>
        <authorList>
            <person name="Myers G."/>
            <person name="Meyer A."/>
            <person name="Karagic N."/>
            <person name="Pippel M."/>
            <person name="Winkler S."/>
            <person name="Tracey A."/>
            <person name="Wood J."/>
            <person name="Formenti G."/>
            <person name="Howe K."/>
            <person name="Fedrigo O."/>
            <person name="Jarvis E.D."/>
        </authorList>
    </citation>
    <scope>NUCLEOTIDE SEQUENCE [LARGE SCALE GENOMIC DNA]</scope>
</reference>
<accession>A0AAR2JYY3</accession>
<dbReference type="Pfam" id="PF23344">
    <property type="entry name" value="ZP-N"/>
    <property type="match status" value="1"/>
</dbReference>
<name>A0AAR2JYY3_PYGNA</name>
<organism evidence="2 3">
    <name type="scientific">Pygocentrus nattereri</name>
    <name type="common">Red-bellied piranha</name>
    <dbReference type="NCBI Taxonomy" id="42514"/>
    <lineage>
        <taxon>Eukaryota</taxon>
        <taxon>Metazoa</taxon>
        <taxon>Chordata</taxon>
        <taxon>Craniata</taxon>
        <taxon>Vertebrata</taxon>
        <taxon>Euteleostomi</taxon>
        <taxon>Actinopterygii</taxon>
        <taxon>Neopterygii</taxon>
        <taxon>Teleostei</taxon>
        <taxon>Ostariophysi</taxon>
        <taxon>Characiformes</taxon>
        <taxon>Characoidei</taxon>
        <taxon>Pygocentrus</taxon>
    </lineage>
</organism>
<proteinExistence type="predicted"/>
<protein>
    <recommendedName>
        <fullName evidence="1">ZP-N domain-containing protein</fullName>
    </recommendedName>
</protein>
<reference evidence="2" key="3">
    <citation type="submission" date="2025-09" db="UniProtKB">
        <authorList>
            <consortium name="Ensembl"/>
        </authorList>
    </citation>
    <scope>IDENTIFICATION</scope>
</reference>